<dbReference type="KEGG" id="tsu:Tresu_0368"/>
<reference evidence="3" key="2">
    <citation type="submission" date="2011-04" db="EMBL/GenBank/DDBJ databases">
        <title>The complete genome of chromosome of Treponema succinifaciens DSM 2489.</title>
        <authorList>
            <person name="Lucas S."/>
            <person name="Copeland A."/>
            <person name="Lapidus A."/>
            <person name="Bruce D."/>
            <person name="Goodwin L."/>
            <person name="Pitluck S."/>
            <person name="Peters L."/>
            <person name="Kyrpides N."/>
            <person name="Mavromatis K."/>
            <person name="Ivanova N."/>
            <person name="Ovchinnikova G."/>
            <person name="Teshima H."/>
            <person name="Detter J.C."/>
            <person name="Tapia R."/>
            <person name="Han C."/>
            <person name="Land M."/>
            <person name="Hauser L."/>
            <person name="Markowitz V."/>
            <person name="Cheng J.-F."/>
            <person name="Hugenholtz P."/>
            <person name="Woyke T."/>
            <person name="Wu D."/>
            <person name="Gronow S."/>
            <person name="Wellnitz S."/>
            <person name="Brambilla E."/>
            <person name="Klenk H.-P."/>
            <person name="Eisen J.A."/>
        </authorList>
    </citation>
    <scope>NUCLEOTIDE SEQUENCE [LARGE SCALE GENOMIC DNA]</scope>
    <source>
        <strain evidence="3">ATCC 33096 / DSM 2489 / 6091</strain>
    </source>
</reference>
<dbReference type="OrthoDB" id="9773828at2"/>
<dbReference type="STRING" id="869209.Tresu_0368"/>
<feature type="domain" description="NADP-dependent oxidoreductase" evidence="1">
    <location>
        <begin position="32"/>
        <end position="203"/>
    </location>
</feature>
<dbReference type="InterPro" id="IPR053135">
    <property type="entry name" value="AKR2_Oxidoreductase"/>
</dbReference>
<dbReference type="eggNOG" id="COG1453">
    <property type="taxonomic scope" value="Bacteria"/>
</dbReference>
<dbReference type="InterPro" id="IPR036812">
    <property type="entry name" value="NAD(P)_OxRdtase_dom_sf"/>
</dbReference>
<name>F2NV87_TRES6</name>
<dbReference type="GeneID" id="302997584"/>
<evidence type="ECO:0000313" key="2">
    <source>
        <dbReference type="EMBL" id="AEB13322.1"/>
    </source>
</evidence>
<dbReference type="InterPro" id="IPR023210">
    <property type="entry name" value="NADP_OxRdtase_dom"/>
</dbReference>
<evidence type="ECO:0000259" key="1">
    <source>
        <dbReference type="Pfam" id="PF00248"/>
    </source>
</evidence>
<organism evidence="2 3">
    <name type="scientific">Treponema succinifaciens (strain ATCC 33096 / DSM 2489 / 6091)</name>
    <dbReference type="NCBI Taxonomy" id="869209"/>
    <lineage>
        <taxon>Bacteria</taxon>
        <taxon>Pseudomonadati</taxon>
        <taxon>Spirochaetota</taxon>
        <taxon>Spirochaetia</taxon>
        <taxon>Spirochaetales</taxon>
        <taxon>Treponemataceae</taxon>
        <taxon>Treponema</taxon>
    </lineage>
</organism>
<reference evidence="2 3" key="1">
    <citation type="journal article" date="2011" name="Stand. Genomic Sci.">
        <title>Complete genome sequence of Treponema succinifaciens type strain (6091).</title>
        <authorList>
            <person name="Han C."/>
            <person name="Gronow S."/>
            <person name="Teshima H."/>
            <person name="Lapidus A."/>
            <person name="Nolan M."/>
            <person name="Lucas S."/>
            <person name="Hammon N."/>
            <person name="Deshpande S."/>
            <person name="Cheng J.F."/>
            <person name="Zeytun A."/>
            <person name="Tapia R."/>
            <person name="Goodwin L."/>
            <person name="Pitluck S."/>
            <person name="Liolios K."/>
            <person name="Pagani I."/>
            <person name="Ivanova N."/>
            <person name="Mavromatis K."/>
            <person name="Mikhailova N."/>
            <person name="Huntemann M."/>
            <person name="Pati A."/>
            <person name="Chen A."/>
            <person name="Palaniappan K."/>
            <person name="Land M."/>
            <person name="Hauser L."/>
            <person name="Brambilla E.M."/>
            <person name="Rohde M."/>
            <person name="Goker M."/>
            <person name="Woyke T."/>
            <person name="Bristow J."/>
            <person name="Eisen J.A."/>
            <person name="Markowitz V."/>
            <person name="Hugenholtz P."/>
            <person name="Kyrpides N.C."/>
            <person name="Klenk H.P."/>
            <person name="Detter J.C."/>
        </authorList>
    </citation>
    <scope>NUCLEOTIDE SEQUENCE [LARGE SCALE GENOMIC DNA]</scope>
    <source>
        <strain evidence="3">ATCC 33096 / DSM 2489 / 6091</strain>
    </source>
</reference>
<dbReference type="HOGENOM" id="CLU_023205_3_1_12"/>
<keyword evidence="3" id="KW-1185">Reference proteome</keyword>
<dbReference type="CDD" id="cd19100">
    <property type="entry name" value="AKR_unchar"/>
    <property type="match status" value="1"/>
</dbReference>
<gene>
    <name evidence="2" type="ordered locus">Tresu_0368</name>
</gene>
<dbReference type="Proteomes" id="UP000006852">
    <property type="component" value="Chromosome"/>
</dbReference>
<dbReference type="SUPFAM" id="SSF51430">
    <property type="entry name" value="NAD(P)-linked oxidoreductase"/>
    <property type="match status" value="1"/>
</dbReference>
<dbReference type="Pfam" id="PF00248">
    <property type="entry name" value="Aldo_ket_red"/>
    <property type="match status" value="1"/>
</dbReference>
<accession>F2NV87</accession>
<protein>
    <submittedName>
        <fullName evidence="2">NADP-dependent oxidoreductase domain protein</fullName>
    </submittedName>
</protein>
<dbReference type="RefSeq" id="WP_013700631.1">
    <property type="nucleotide sequence ID" value="NC_015385.1"/>
</dbReference>
<dbReference type="AlphaFoldDB" id="F2NV87"/>
<sequence length="260" mass="28952">MEYVALGKTNLLVSRTAFGAESLDCKEIENFGKDADEKACAIVHQAYAGGMNFFDTSHSKPVCEKRLGAALHGIRHNVILATKTSGQDLHEIRRDLDESLMSLESDTLDLFQLENPLIVPKKNGMDGIYNELLSLKEKGIVKHIGIATENYDIAKEAIESGLYEVVQFPFSMISPDSVKALVKLCQEKEVGCIASQPLNGGVVNDIPLAFGFLHQFENVVPVWGTHTQEELQQILFFNDHPPVIDKSFKEEVQKVQNFFN</sequence>
<dbReference type="PANTHER" id="PTHR43312">
    <property type="entry name" value="D-THREO-ALDOSE 1-DEHYDROGENASE"/>
    <property type="match status" value="1"/>
</dbReference>
<proteinExistence type="predicted"/>
<dbReference type="EMBL" id="CP002631">
    <property type="protein sequence ID" value="AEB13322.1"/>
    <property type="molecule type" value="Genomic_DNA"/>
</dbReference>
<dbReference type="Gene3D" id="3.20.20.100">
    <property type="entry name" value="NADP-dependent oxidoreductase domain"/>
    <property type="match status" value="1"/>
</dbReference>
<evidence type="ECO:0000313" key="3">
    <source>
        <dbReference type="Proteomes" id="UP000006852"/>
    </source>
</evidence>
<dbReference type="PANTHER" id="PTHR43312:SF1">
    <property type="entry name" value="NADP-DEPENDENT OXIDOREDUCTASE DOMAIN-CONTAINING PROTEIN"/>
    <property type="match status" value="1"/>
</dbReference>